<proteinExistence type="evidence at transcript level"/>
<feature type="chain" id="PRO_5005451041" evidence="1">
    <location>
        <begin position="22"/>
        <end position="99"/>
    </location>
</feature>
<evidence type="ECO:0000313" key="2">
    <source>
        <dbReference type="EMBL" id="AIX87719.1"/>
    </source>
</evidence>
<protein>
    <submittedName>
        <fullName evidence="2">Orphan peptide AbOp-8</fullName>
    </submittedName>
</protein>
<dbReference type="EMBL" id="KJ787519">
    <property type="protein sequence ID" value="AIX87719.1"/>
    <property type="molecule type" value="mRNA"/>
</dbReference>
<organism evidence="2">
    <name type="scientific">Androctonus bicolor</name>
    <dbReference type="NCBI Taxonomy" id="748906"/>
    <lineage>
        <taxon>Eukaryota</taxon>
        <taxon>Metazoa</taxon>
        <taxon>Ecdysozoa</taxon>
        <taxon>Arthropoda</taxon>
        <taxon>Chelicerata</taxon>
        <taxon>Arachnida</taxon>
        <taxon>Scorpiones</taxon>
        <taxon>Buthida</taxon>
        <taxon>Buthoidea</taxon>
        <taxon>Buthidae</taxon>
        <taxon>Androctonus</taxon>
    </lineage>
</organism>
<keyword evidence="1" id="KW-0732">Signal</keyword>
<dbReference type="Gene3D" id="2.10.80.10">
    <property type="entry name" value="Lipase, subunit A"/>
    <property type="match status" value="1"/>
</dbReference>
<evidence type="ECO:0000256" key="1">
    <source>
        <dbReference type="SAM" id="SignalP"/>
    </source>
</evidence>
<name>A0A0K0LC22_9SCOR</name>
<feature type="signal peptide" evidence="1">
    <location>
        <begin position="1"/>
        <end position="21"/>
    </location>
</feature>
<dbReference type="AlphaFoldDB" id="A0A0K0LC22"/>
<sequence>MKLIFYFLILAMIAWFEGVRCCTSPSDCGEGECCRIGRERYSTPRCEKYGPVGDHCIRSNQPEDKVLAYPNNEILEVKGVYTFFCPCERDLQCSRGICQ</sequence>
<reference evidence="2" key="1">
    <citation type="journal article" date="2015" name="J. Proteomics">
        <title>Unique diversity of the venom peptides from the scorpion Androctonus bicolor revealed by transcriptomic and proteomic analysis.</title>
        <authorList>
            <person name="Zhang L."/>
            <person name="Shi W."/>
            <person name="Zeng X.C."/>
            <person name="Ge F."/>
            <person name="Yang M."/>
            <person name="Nie Y."/>
            <person name="Bao A."/>
            <person name="Wu S."/>
            <person name="E G."/>
        </authorList>
    </citation>
    <scope>NUCLEOTIDE SEQUENCE</scope>
</reference>
<accession>A0A0K0LC22</accession>